<evidence type="ECO:0000259" key="14">
    <source>
        <dbReference type="PROSITE" id="PS50112"/>
    </source>
</evidence>
<dbReference type="Pfam" id="PF07730">
    <property type="entry name" value="HisKA_3"/>
    <property type="match status" value="1"/>
</dbReference>
<dbReference type="InterPro" id="IPR003660">
    <property type="entry name" value="HAMP_dom"/>
</dbReference>
<dbReference type="InterPro" id="IPR000700">
    <property type="entry name" value="PAS-assoc_C"/>
</dbReference>
<dbReference type="PANTHER" id="PTHR24421:SF61">
    <property type="entry name" value="OXYGEN SENSOR HISTIDINE KINASE NREB"/>
    <property type="match status" value="1"/>
</dbReference>
<dbReference type="CDD" id="cd00130">
    <property type="entry name" value="PAS"/>
    <property type="match status" value="1"/>
</dbReference>
<keyword evidence="7 12" id="KW-0812">Transmembrane</keyword>
<evidence type="ECO:0000256" key="10">
    <source>
        <dbReference type="ARBA" id="ARBA00023012"/>
    </source>
</evidence>
<keyword evidence="18" id="KW-1185">Reference proteome</keyword>
<evidence type="ECO:0000256" key="8">
    <source>
        <dbReference type="ARBA" id="ARBA00022777"/>
    </source>
</evidence>
<dbReference type="Gene3D" id="6.10.340.10">
    <property type="match status" value="1"/>
</dbReference>
<evidence type="ECO:0000259" key="16">
    <source>
        <dbReference type="PROSITE" id="PS50885"/>
    </source>
</evidence>
<feature type="domain" description="PAC" evidence="15">
    <location>
        <begin position="531"/>
        <end position="583"/>
    </location>
</feature>
<proteinExistence type="predicted"/>
<dbReference type="EMBL" id="JBHSEH010000004">
    <property type="protein sequence ID" value="MFC4425250.1"/>
    <property type="molecule type" value="Genomic_DNA"/>
</dbReference>
<dbReference type="Pfam" id="PF08447">
    <property type="entry name" value="PAS_3"/>
    <property type="match status" value="1"/>
</dbReference>
<keyword evidence="9 12" id="KW-1133">Transmembrane helix</keyword>
<dbReference type="InterPro" id="IPR000014">
    <property type="entry name" value="PAS"/>
</dbReference>
<dbReference type="Gene3D" id="3.30.450.20">
    <property type="entry name" value="PAS domain"/>
    <property type="match status" value="2"/>
</dbReference>
<dbReference type="Pfam" id="PF13185">
    <property type="entry name" value="GAF_2"/>
    <property type="match status" value="1"/>
</dbReference>
<evidence type="ECO:0000313" key="18">
    <source>
        <dbReference type="Proteomes" id="UP001595998"/>
    </source>
</evidence>
<dbReference type="InterPro" id="IPR013655">
    <property type="entry name" value="PAS_fold_3"/>
</dbReference>
<comment type="catalytic activity">
    <reaction evidence="1">
        <text>ATP + protein L-histidine = ADP + protein N-phospho-L-histidine.</text>
        <dbReference type="EC" id="2.7.13.3"/>
    </reaction>
</comment>
<name>A0ABV8XM04_9DEIO</name>
<comment type="caution">
    <text evidence="17">The sequence shown here is derived from an EMBL/GenBank/DDBJ whole genome shotgun (WGS) entry which is preliminary data.</text>
</comment>
<dbReference type="Pfam" id="PF00672">
    <property type="entry name" value="HAMP"/>
    <property type="match status" value="1"/>
</dbReference>
<comment type="subcellular location">
    <subcellularLocation>
        <location evidence="2">Cell membrane</location>
        <topology evidence="2">Multi-pass membrane protein</topology>
    </subcellularLocation>
</comment>
<dbReference type="RefSeq" id="WP_380036429.1">
    <property type="nucleotide sequence ID" value="NZ_JBHSEH010000004.1"/>
</dbReference>
<dbReference type="SMART" id="SM00086">
    <property type="entry name" value="PAC"/>
    <property type="match status" value="1"/>
</dbReference>
<dbReference type="InterPro" id="IPR001610">
    <property type="entry name" value="PAC"/>
</dbReference>
<feature type="domain" description="HAMP" evidence="16">
    <location>
        <begin position="398"/>
        <end position="450"/>
    </location>
</feature>
<dbReference type="InterPro" id="IPR011712">
    <property type="entry name" value="Sig_transdc_His_kin_sub3_dim/P"/>
</dbReference>
<dbReference type="PANTHER" id="PTHR24421">
    <property type="entry name" value="NITRATE/NITRITE SENSOR PROTEIN NARX-RELATED"/>
    <property type="match status" value="1"/>
</dbReference>
<evidence type="ECO:0000256" key="4">
    <source>
        <dbReference type="ARBA" id="ARBA00022475"/>
    </source>
</evidence>
<dbReference type="InterPro" id="IPR036890">
    <property type="entry name" value="HATPase_C_sf"/>
</dbReference>
<organism evidence="17 18">
    <name type="scientific">Deinococcus navajonensis</name>
    <dbReference type="NCBI Taxonomy" id="309884"/>
    <lineage>
        <taxon>Bacteria</taxon>
        <taxon>Thermotogati</taxon>
        <taxon>Deinococcota</taxon>
        <taxon>Deinococci</taxon>
        <taxon>Deinococcales</taxon>
        <taxon>Deinococcaceae</taxon>
        <taxon>Deinococcus</taxon>
    </lineage>
</organism>
<dbReference type="CDD" id="cd16917">
    <property type="entry name" value="HATPase_UhpB-NarQ-NarX-like"/>
    <property type="match status" value="1"/>
</dbReference>
<keyword evidence="11 12" id="KW-0472">Membrane</keyword>
<reference evidence="18" key="1">
    <citation type="journal article" date="2019" name="Int. J. Syst. Evol. Microbiol.">
        <title>The Global Catalogue of Microorganisms (GCM) 10K type strain sequencing project: providing services to taxonomists for standard genome sequencing and annotation.</title>
        <authorList>
            <consortium name="The Broad Institute Genomics Platform"/>
            <consortium name="The Broad Institute Genome Sequencing Center for Infectious Disease"/>
            <person name="Wu L."/>
            <person name="Ma J."/>
        </authorList>
    </citation>
    <scope>NUCLEOTIDE SEQUENCE [LARGE SCALE GENOMIC DNA]</scope>
    <source>
        <strain evidence="18">CCUG 56029</strain>
    </source>
</reference>
<dbReference type="InterPro" id="IPR003594">
    <property type="entry name" value="HATPase_dom"/>
</dbReference>
<feature type="domain" description="Histidine kinase" evidence="13">
    <location>
        <begin position="770"/>
        <end position="948"/>
    </location>
</feature>
<dbReference type="PROSITE" id="PS50113">
    <property type="entry name" value="PAC"/>
    <property type="match status" value="1"/>
</dbReference>
<accession>A0ABV8XM04</accession>
<dbReference type="CDD" id="cd06225">
    <property type="entry name" value="HAMP"/>
    <property type="match status" value="1"/>
</dbReference>
<evidence type="ECO:0000256" key="6">
    <source>
        <dbReference type="ARBA" id="ARBA00022679"/>
    </source>
</evidence>
<keyword evidence="5" id="KW-0597">Phosphoprotein</keyword>
<dbReference type="SUPFAM" id="SSF55785">
    <property type="entry name" value="PYP-like sensor domain (PAS domain)"/>
    <property type="match status" value="1"/>
</dbReference>
<evidence type="ECO:0000313" key="17">
    <source>
        <dbReference type="EMBL" id="MFC4425250.1"/>
    </source>
</evidence>
<evidence type="ECO:0000256" key="11">
    <source>
        <dbReference type="ARBA" id="ARBA00023136"/>
    </source>
</evidence>
<evidence type="ECO:0000256" key="12">
    <source>
        <dbReference type="SAM" id="Phobius"/>
    </source>
</evidence>
<evidence type="ECO:0000259" key="15">
    <source>
        <dbReference type="PROSITE" id="PS50113"/>
    </source>
</evidence>
<evidence type="ECO:0000256" key="7">
    <source>
        <dbReference type="ARBA" id="ARBA00022692"/>
    </source>
</evidence>
<dbReference type="InterPro" id="IPR003018">
    <property type="entry name" value="GAF"/>
</dbReference>
<evidence type="ECO:0000256" key="2">
    <source>
        <dbReference type="ARBA" id="ARBA00004651"/>
    </source>
</evidence>
<evidence type="ECO:0000256" key="5">
    <source>
        <dbReference type="ARBA" id="ARBA00022553"/>
    </source>
</evidence>
<dbReference type="SMART" id="SM00387">
    <property type="entry name" value="HATPase_c"/>
    <property type="match status" value="1"/>
</dbReference>
<gene>
    <name evidence="17" type="ORF">ACFOZ9_03430</name>
</gene>
<dbReference type="Proteomes" id="UP001595998">
    <property type="component" value="Unassembled WGS sequence"/>
</dbReference>
<dbReference type="Pfam" id="PF02743">
    <property type="entry name" value="dCache_1"/>
    <property type="match status" value="1"/>
</dbReference>
<dbReference type="PROSITE" id="PS50109">
    <property type="entry name" value="HIS_KIN"/>
    <property type="match status" value="1"/>
</dbReference>
<dbReference type="InterPro" id="IPR033479">
    <property type="entry name" value="dCache_1"/>
</dbReference>
<keyword evidence="6" id="KW-0808">Transferase</keyword>
<protein>
    <recommendedName>
        <fullName evidence="3">histidine kinase</fullName>
        <ecNumber evidence="3">2.7.13.3</ecNumber>
    </recommendedName>
</protein>
<dbReference type="SMART" id="SM00065">
    <property type="entry name" value="GAF"/>
    <property type="match status" value="1"/>
</dbReference>
<sequence>MTERLQFSLATRIMLAVALLVLLLGIAVTFTVMRGFLDAQRHAASIASSGVEHQIEQRLAALTVKEAGLSEARLLQAAAATRVTARTWETLLQNSAAPGRPDLLRTASGASYDGTPTRQADVWLRRGMALNAEAQRDVQDSQPLNALLLPLVQETPDTAALYFLSRHNVVRYAPPIGLHQRLPANLDITRQPIYTRAQPTTREERRTVWSPPYLDDVGHGLLVTASTPVYLRGEFRGIIGADVSLTQLSAHLSAMKPTPGGFVVLLDGQGRVIAAPQQALNVLLGQAAPRTVKARLSLSLFHHPASALKPLQDDLTQRQGGVRLLQAHGTPFLLSHAPLQALGWTLIMLSPRDEIAAQYASVARAITRDADQTLGWTVTVLLACFLLGLMAAERLAQAGIIQPISRLTRASMQVTSGNLDVRLPDQRQDEFGILSQTFNTMLATLQQHGRALQRSQDQYELAVRGSNDGLWEWNVAGKEVYYSPRWKGMLGYGPDDLEGHIVTWERLLHPDDRERVLRQIAHHLEGPGDLLEFECRLRHKGGTYRWIHSRAATQRDAQGRAVRLAGSHTDITERVEALHLLEQRVAARTSDLEALLSVTRGLTYSADLQDNLDRLAQGVVQATGAVAATVMLTDATGRPSAGGQAGSPDQMATIAQAAGRTSEPPGPLGGIAAQETSPTAPSPASWTRNSAISVPLTYGDRQLGMLHAAYPAGHALDDAERQLLMGIAGQAAVVVENARLFASARNHAALEERQKLARDLHDSVSQALYGIALGGRTTLRQLERTPEKAPESVRYMLSLAEAALAEMRALIFELRPESLEQEGLSMALAKLASALQARHSLAVSLDLCEEPELAIDTKVALLRIAQEATHNTVKHAGASSVEIHLNGFPDRVELVVQDDGTGFDPSQPREGSLGQKTMRERAQAVGATCTVSSEPGQGTVVRVTVPST</sequence>
<dbReference type="CDD" id="cd12913">
    <property type="entry name" value="PDC1_MCP_like"/>
    <property type="match status" value="1"/>
</dbReference>
<evidence type="ECO:0000259" key="13">
    <source>
        <dbReference type="PROSITE" id="PS50109"/>
    </source>
</evidence>
<evidence type="ECO:0000256" key="1">
    <source>
        <dbReference type="ARBA" id="ARBA00000085"/>
    </source>
</evidence>
<keyword evidence="8" id="KW-0418">Kinase</keyword>
<dbReference type="InterPro" id="IPR005467">
    <property type="entry name" value="His_kinase_dom"/>
</dbReference>
<feature type="domain" description="PAS" evidence="14">
    <location>
        <begin position="455"/>
        <end position="527"/>
    </location>
</feature>
<dbReference type="EC" id="2.7.13.3" evidence="3"/>
<dbReference type="PROSITE" id="PS50112">
    <property type="entry name" value="PAS"/>
    <property type="match status" value="1"/>
</dbReference>
<dbReference type="SUPFAM" id="SSF158472">
    <property type="entry name" value="HAMP domain-like"/>
    <property type="match status" value="1"/>
</dbReference>
<evidence type="ECO:0000256" key="3">
    <source>
        <dbReference type="ARBA" id="ARBA00012438"/>
    </source>
</evidence>
<keyword evidence="4" id="KW-1003">Cell membrane</keyword>
<dbReference type="PROSITE" id="PS50885">
    <property type="entry name" value="HAMP"/>
    <property type="match status" value="1"/>
</dbReference>
<dbReference type="Gene3D" id="3.30.450.40">
    <property type="match status" value="1"/>
</dbReference>
<dbReference type="SMART" id="SM00304">
    <property type="entry name" value="HAMP"/>
    <property type="match status" value="1"/>
</dbReference>
<dbReference type="Pfam" id="PF02518">
    <property type="entry name" value="HATPase_c"/>
    <property type="match status" value="1"/>
</dbReference>
<dbReference type="Gene3D" id="1.20.5.1930">
    <property type="match status" value="1"/>
</dbReference>
<keyword evidence="10" id="KW-0902">Two-component regulatory system</keyword>
<dbReference type="Gene3D" id="3.30.565.10">
    <property type="entry name" value="Histidine kinase-like ATPase, C-terminal domain"/>
    <property type="match status" value="1"/>
</dbReference>
<evidence type="ECO:0000256" key="9">
    <source>
        <dbReference type="ARBA" id="ARBA00022989"/>
    </source>
</evidence>
<feature type="transmembrane region" description="Helical" evidence="12">
    <location>
        <begin position="12"/>
        <end position="33"/>
    </location>
</feature>
<dbReference type="SMART" id="SM00091">
    <property type="entry name" value="PAS"/>
    <property type="match status" value="2"/>
</dbReference>
<dbReference type="SUPFAM" id="SSF55781">
    <property type="entry name" value="GAF domain-like"/>
    <property type="match status" value="1"/>
</dbReference>
<dbReference type="CDD" id="cd18774">
    <property type="entry name" value="PDC2_HK_sensor"/>
    <property type="match status" value="1"/>
</dbReference>
<dbReference type="InterPro" id="IPR035965">
    <property type="entry name" value="PAS-like_dom_sf"/>
</dbReference>
<dbReference type="InterPro" id="IPR050482">
    <property type="entry name" value="Sensor_HK_TwoCompSys"/>
</dbReference>
<dbReference type="NCBIfam" id="TIGR00229">
    <property type="entry name" value="sensory_box"/>
    <property type="match status" value="1"/>
</dbReference>
<dbReference type="SUPFAM" id="SSF55874">
    <property type="entry name" value="ATPase domain of HSP90 chaperone/DNA topoisomerase II/histidine kinase"/>
    <property type="match status" value="1"/>
</dbReference>
<dbReference type="InterPro" id="IPR029016">
    <property type="entry name" value="GAF-like_dom_sf"/>
</dbReference>